<name>A0A4Y1ZUQ5_ARAVE</name>
<reference evidence="2 3" key="1">
    <citation type="journal article" date="2019" name="Sci. Rep.">
        <title>Orb-weaving spider Araneus ventricosus genome elucidates the spidroin gene catalogue.</title>
        <authorList>
            <person name="Kono N."/>
            <person name="Nakamura H."/>
            <person name="Ohtoshi R."/>
            <person name="Moran D.A.P."/>
            <person name="Shinohara A."/>
            <person name="Yoshida Y."/>
            <person name="Fujiwara M."/>
            <person name="Mori M."/>
            <person name="Tomita M."/>
            <person name="Arakawa K."/>
        </authorList>
    </citation>
    <scope>NUCLEOTIDE SEQUENCE [LARGE SCALE GENOMIC DNA]</scope>
</reference>
<evidence type="ECO:0000313" key="3">
    <source>
        <dbReference type="Proteomes" id="UP000499080"/>
    </source>
</evidence>
<protein>
    <submittedName>
        <fullName evidence="2">Uncharacterized protein</fullName>
    </submittedName>
</protein>
<evidence type="ECO:0000313" key="2">
    <source>
        <dbReference type="EMBL" id="GBL69162.1"/>
    </source>
</evidence>
<dbReference type="AlphaFoldDB" id="A0A4Y1ZUQ5"/>
<accession>A0A4Y1ZUQ5</accession>
<proteinExistence type="predicted"/>
<feature type="compositionally biased region" description="Acidic residues" evidence="1">
    <location>
        <begin position="34"/>
        <end position="43"/>
    </location>
</feature>
<evidence type="ECO:0000256" key="1">
    <source>
        <dbReference type="SAM" id="MobiDB-lite"/>
    </source>
</evidence>
<keyword evidence="3" id="KW-1185">Reference proteome</keyword>
<feature type="region of interest" description="Disordered" evidence="1">
    <location>
        <begin position="34"/>
        <end position="70"/>
    </location>
</feature>
<comment type="caution">
    <text evidence="2">The sequence shown here is derived from an EMBL/GenBank/DDBJ whole genome shotgun (WGS) entry which is preliminary data.</text>
</comment>
<feature type="region of interest" description="Disordered" evidence="1">
    <location>
        <begin position="1"/>
        <end position="21"/>
    </location>
</feature>
<gene>
    <name evidence="2" type="ORF">AVEN_128535_1</name>
</gene>
<feature type="compositionally biased region" description="Acidic residues" evidence="1">
    <location>
        <begin position="51"/>
        <end position="60"/>
    </location>
</feature>
<sequence length="94" mass="10514">MEEDPEAAMEEDPVVVMEEDPEAAMEEDLVLEKEVEEDMEGAVEDTGVVEKEEEAEDTGEETNLKQEETPVSFSPQWMLFLSSSVQFQATPSIS</sequence>
<organism evidence="2 3">
    <name type="scientific">Araneus ventricosus</name>
    <name type="common">Orbweaver spider</name>
    <name type="synonym">Epeira ventricosa</name>
    <dbReference type="NCBI Taxonomy" id="182803"/>
    <lineage>
        <taxon>Eukaryota</taxon>
        <taxon>Metazoa</taxon>
        <taxon>Ecdysozoa</taxon>
        <taxon>Arthropoda</taxon>
        <taxon>Chelicerata</taxon>
        <taxon>Arachnida</taxon>
        <taxon>Araneae</taxon>
        <taxon>Araneomorphae</taxon>
        <taxon>Entelegynae</taxon>
        <taxon>Araneoidea</taxon>
        <taxon>Araneidae</taxon>
        <taxon>Araneus</taxon>
    </lineage>
</organism>
<dbReference type="Proteomes" id="UP000499080">
    <property type="component" value="Unassembled WGS sequence"/>
</dbReference>
<dbReference type="EMBL" id="BGPR01153794">
    <property type="protein sequence ID" value="GBL69162.1"/>
    <property type="molecule type" value="Genomic_DNA"/>
</dbReference>